<organism evidence="1 2">
    <name type="scientific">Anabaena catenula FACHB-362</name>
    <dbReference type="NCBI Taxonomy" id="2692877"/>
    <lineage>
        <taxon>Bacteria</taxon>
        <taxon>Bacillati</taxon>
        <taxon>Cyanobacteriota</taxon>
        <taxon>Cyanophyceae</taxon>
        <taxon>Nostocales</taxon>
        <taxon>Nostocaceae</taxon>
        <taxon>Anabaena</taxon>
    </lineage>
</organism>
<reference evidence="1 2" key="1">
    <citation type="journal article" date="2020" name="ISME J.">
        <title>Comparative genomics reveals insights into cyanobacterial evolution and habitat adaptation.</title>
        <authorList>
            <person name="Chen M.Y."/>
            <person name="Teng W.K."/>
            <person name="Zhao L."/>
            <person name="Hu C.X."/>
            <person name="Zhou Y.K."/>
            <person name="Han B.P."/>
            <person name="Song L.R."/>
            <person name="Shu W.S."/>
        </authorList>
    </citation>
    <scope>NUCLEOTIDE SEQUENCE [LARGE SCALE GENOMIC DNA]</scope>
    <source>
        <strain evidence="1 2">FACHB-362</strain>
    </source>
</reference>
<keyword evidence="2" id="KW-1185">Reference proteome</keyword>
<sequence length="81" mass="9979">MQSHNPDPLDQLRYVMNDLIDRIKAQQQHNLIQDNRISEHDRRIEEIEESMDLFFRKIGQFDYLIGRNQELEEKNDFYLRD</sequence>
<gene>
    <name evidence="1" type="ORF">H6G68_08235</name>
</gene>
<protein>
    <submittedName>
        <fullName evidence="1">Uncharacterized protein</fullName>
    </submittedName>
</protein>
<accession>A0ABR8J068</accession>
<dbReference type="Proteomes" id="UP000660381">
    <property type="component" value="Unassembled WGS sequence"/>
</dbReference>
<proteinExistence type="predicted"/>
<evidence type="ECO:0000313" key="2">
    <source>
        <dbReference type="Proteomes" id="UP000660381"/>
    </source>
</evidence>
<evidence type="ECO:0000313" key="1">
    <source>
        <dbReference type="EMBL" id="MBD2691742.1"/>
    </source>
</evidence>
<name>A0ABR8J068_9NOST</name>
<comment type="caution">
    <text evidence="1">The sequence shown here is derived from an EMBL/GenBank/DDBJ whole genome shotgun (WGS) entry which is preliminary data.</text>
</comment>
<dbReference type="RefSeq" id="WP_190906184.1">
    <property type="nucleotide sequence ID" value="NZ_JACJTQ010000008.1"/>
</dbReference>
<dbReference type="EMBL" id="JACJTQ010000008">
    <property type="protein sequence ID" value="MBD2691742.1"/>
    <property type="molecule type" value="Genomic_DNA"/>
</dbReference>